<name>A0A1J8PQJ3_9AGAM</name>
<dbReference type="EMBL" id="LVVM01005647">
    <property type="protein sequence ID" value="OJA10035.1"/>
    <property type="molecule type" value="Genomic_DNA"/>
</dbReference>
<evidence type="ECO:0000313" key="1">
    <source>
        <dbReference type="EMBL" id="OJA10035.1"/>
    </source>
</evidence>
<sequence>MNDIRVTLDGTVTLRFVNSSYPFLYADPFSQPQLTPSYSWSHKNSAVVHAHTLV</sequence>
<gene>
    <name evidence="1" type="ORF">AZE42_11372</name>
</gene>
<evidence type="ECO:0000313" key="2">
    <source>
        <dbReference type="Proteomes" id="UP000183567"/>
    </source>
</evidence>
<dbReference type="AlphaFoldDB" id="A0A1J8PQJ3"/>
<feature type="non-terminal residue" evidence="1">
    <location>
        <position position="54"/>
    </location>
</feature>
<keyword evidence="2" id="KW-1185">Reference proteome</keyword>
<dbReference type="Proteomes" id="UP000183567">
    <property type="component" value="Unassembled WGS sequence"/>
</dbReference>
<protein>
    <submittedName>
        <fullName evidence="1">Uncharacterized protein</fullName>
    </submittedName>
</protein>
<organism evidence="1 2">
    <name type="scientific">Rhizopogon vesiculosus</name>
    <dbReference type="NCBI Taxonomy" id="180088"/>
    <lineage>
        <taxon>Eukaryota</taxon>
        <taxon>Fungi</taxon>
        <taxon>Dikarya</taxon>
        <taxon>Basidiomycota</taxon>
        <taxon>Agaricomycotina</taxon>
        <taxon>Agaricomycetes</taxon>
        <taxon>Agaricomycetidae</taxon>
        <taxon>Boletales</taxon>
        <taxon>Suillineae</taxon>
        <taxon>Rhizopogonaceae</taxon>
        <taxon>Rhizopogon</taxon>
    </lineage>
</organism>
<comment type="caution">
    <text evidence="1">The sequence shown here is derived from an EMBL/GenBank/DDBJ whole genome shotgun (WGS) entry which is preliminary data.</text>
</comment>
<reference evidence="1 2" key="1">
    <citation type="submission" date="2016-03" db="EMBL/GenBank/DDBJ databases">
        <title>Comparative genomics of the ectomycorrhizal sister species Rhizopogon vinicolor and Rhizopogon vesiculosus (Basidiomycota: Boletales) reveals a divergence of the mating type B locus.</title>
        <authorList>
            <person name="Mujic A.B."/>
            <person name="Kuo A."/>
            <person name="Tritt A."/>
            <person name="Lipzen A."/>
            <person name="Chen C."/>
            <person name="Johnson J."/>
            <person name="Sharma A."/>
            <person name="Barry K."/>
            <person name="Grigoriev I.V."/>
            <person name="Spatafora J.W."/>
        </authorList>
    </citation>
    <scope>NUCLEOTIDE SEQUENCE [LARGE SCALE GENOMIC DNA]</scope>
    <source>
        <strain evidence="1 2">AM-OR11-056</strain>
    </source>
</reference>
<proteinExistence type="predicted"/>
<accession>A0A1J8PQJ3</accession>